<reference evidence="2" key="1">
    <citation type="journal article" date="2019" name="Int. J. Syst. Evol. Microbiol.">
        <title>The Global Catalogue of Microorganisms (GCM) 10K type strain sequencing project: providing services to taxonomists for standard genome sequencing and annotation.</title>
        <authorList>
            <consortium name="The Broad Institute Genomics Platform"/>
            <consortium name="The Broad Institute Genome Sequencing Center for Infectious Disease"/>
            <person name="Wu L."/>
            <person name="Ma J."/>
        </authorList>
    </citation>
    <scope>NUCLEOTIDE SEQUENCE [LARGE SCALE GENOMIC DNA]</scope>
    <source>
        <strain evidence="2">JCM 12165</strain>
    </source>
</reference>
<evidence type="ECO:0008006" key="3">
    <source>
        <dbReference type="Google" id="ProtNLM"/>
    </source>
</evidence>
<dbReference type="SUPFAM" id="SSF109998">
    <property type="entry name" value="Triger factor/SurA peptide-binding domain-like"/>
    <property type="match status" value="1"/>
</dbReference>
<dbReference type="Gene3D" id="1.10.4030.10">
    <property type="entry name" value="Porin chaperone SurA, peptide-binding domain"/>
    <property type="match status" value="1"/>
</dbReference>
<name>A0ABW4FKL1_9PSEU</name>
<proteinExistence type="predicted"/>
<organism evidence="1 2">
    <name type="scientific">Pseudonocardia aurantiaca</name>
    <dbReference type="NCBI Taxonomy" id="75290"/>
    <lineage>
        <taxon>Bacteria</taxon>
        <taxon>Bacillati</taxon>
        <taxon>Actinomycetota</taxon>
        <taxon>Actinomycetes</taxon>
        <taxon>Pseudonocardiales</taxon>
        <taxon>Pseudonocardiaceae</taxon>
        <taxon>Pseudonocardia</taxon>
    </lineage>
</organism>
<dbReference type="EMBL" id="JBHUCP010000009">
    <property type="protein sequence ID" value="MFD1531143.1"/>
    <property type="molecule type" value="Genomic_DNA"/>
</dbReference>
<keyword evidence="2" id="KW-1185">Reference proteome</keyword>
<gene>
    <name evidence="1" type="ORF">ACFSCY_17025</name>
</gene>
<dbReference type="PROSITE" id="PS51257">
    <property type="entry name" value="PROKAR_LIPOPROTEIN"/>
    <property type="match status" value="1"/>
</dbReference>
<sequence length="305" mass="31552">MRMQVGRVAATVAVIAAVVSGCGGPDQAGSAVIIGQDAVSLERVQSQLTTALSRTDQFAQYTAQGGSAATLSRDAVTSEVLHDLLTRRAAQDGIVITDAQVDAELAGNGGAEATLARTYYDMPTLRERVRDSLIATQIGQRVVPGLAVTVDLVGAASRADAEQAARTLAKGGPEADALFTNPQTAVRNATYQAASAPSAAGTVVFGVPAGTVGVFKPDPQGSTWAAFRVVDRRTDMPSDPAAVSNISQAELLAIGQRAVQPAAEQLSIRVNPRYGEWDPVQFRVVPAGQQEGMIILPPEPAPAVG</sequence>
<protein>
    <recommendedName>
        <fullName evidence="3">SurA N-terminal domain-containing protein</fullName>
    </recommendedName>
</protein>
<comment type="caution">
    <text evidence="1">The sequence shown here is derived from an EMBL/GenBank/DDBJ whole genome shotgun (WGS) entry which is preliminary data.</text>
</comment>
<dbReference type="RefSeq" id="WP_343971533.1">
    <property type="nucleotide sequence ID" value="NZ_BAAAJG010000002.1"/>
</dbReference>
<evidence type="ECO:0000313" key="1">
    <source>
        <dbReference type="EMBL" id="MFD1531143.1"/>
    </source>
</evidence>
<evidence type="ECO:0000313" key="2">
    <source>
        <dbReference type="Proteomes" id="UP001597145"/>
    </source>
</evidence>
<dbReference type="Proteomes" id="UP001597145">
    <property type="component" value="Unassembled WGS sequence"/>
</dbReference>
<accession>A0ABW4FKL1</accession>
<dbReference type="InterPro" id="IPR027304">
    <property type="entry name" value="Trigger_fact/SurA_dom_sf"/>
</dbReference>